<dbReference type="OrthoDB" id="7873042at2759"/>
<dbReference type="GO" id="GO:0045202">
    <property type="term" value="C:synapse"/>
    <property type="evidence" value="ECO:0007669"/>
    <property type="project" value="GOC"/>
</dbReference>
<feature type="compositionally biased region" description="Acidic residues" evidence="9">
    <location>
        <begin position="687"/>
        <end position="716"/>
    </location>
</feature>
<proteinExistence type="inferred from homology"/>
<dbReference type="GO" id="GO:0023051">
    <property type="term" value="P:regulation of signaling"/>
    <property type="evidence" value="ECO:0007669"/>
    <property type="project" value="UniProtKB-ARBA"/>
</dbReference>
<dbReference type="GO" id="GO:0061630">
    <property type="term" value="F:ubiquitin protein ligase activity"/>
    <property type="evidence" value="ECO:0007669"/>
    <property type="project" value="UniProtKB-EC"/>
</dbReference>
<dbReference type="PROSITE" id="PS50135">
    <property type="entry name" value="ZF_ZZ_2"/>
    <property type="match status" value="1"/>
</dbReference>
<dbReference type="GO" id="GO:0005886">
    <property type="term" value="C:plasma membrane"/>
    <property type="evidence" value="ECO:0007669"/>
    <property type="project" value="TreeGrafter"/>
</dbReference>
<evidence type="ECO:0000256" key="7">
    <source>
        <dbReference type="ARBA" id="ARBA00022833"/>
    </source>
</evidence>
<dbReference type="Pfam" id="PF00569">
    <property type="entry name" value="ZZ"/>
    <property type="match status" value="1"/>
</dbReference>
<dbReference type="GO" id="GO:0099536">
    <property type="term" value="P:synaptic signaling"/>
    <property type="evidence" value="ECO:0007669"/>
    <property type="project" value="TreeGrafter"/>
</dbReference>
<organism evidence="11 12">
    <name type="scientific">Caenorhabditis angaria</name>
    <dbReference type="NCBI Taxonomy" id="860376"/>
    <lineage>
        <taxon>Eukaryota</taxon>
        <taxon>Metazoa</taxon>
        <taxon>Ecdysozoa</taxon>
        <taxon>Nematoda</taxon>
        <taxon>Chromadorea</taxon>
        <taxon>Rhabditida</taxon>
        <taxon>Rhabditina</taxon>
        <taxon>Rhabditomorpha</taxon>
        <taxon>Rhabditoidea</taxon>
        <taxon>Rhabditidae</taxon>
        <taxon>Peloderinae</taxon>
        <taxon>Caenorhabditis</taxon>
    </lineage>
</organism>
<dbReference type="GO" id="GO:0010646">
    <property type="term" value="P:regulation of cell communication"/>
    <property type="evidence" value="ECO:0007669"/>
    <property type="project" value="UniProtKB-ARBA"/>
</dbReference>
<feature type="compositionally biased region" description="Acidic residues" evidence="9">
    <location>
        <begin position="650"/>
        <end position="664"/>
    </location>
</feature>
<dbReference type="Gene3D" id="3.30.60.90">
    <property type="match status" value="1"/>
</dbReference>
<keyword evidence="12" id="KW-1185">Reference proteome</keyword>
<evidence type="ECO:0000256" key="2">
    <source>
        <dbReference type="ARBA" id="ARBA00010938"/>
    </source>
</evidence>
<evidence type="ECO:0000256" key="6">
    <source>
        <dbReference type="ARBA" id="ARBA00022771"/>
    </source>
</evidence>
<sequence length="716" mass="79449">MMAARADYHEGVSCDGCSQTAFKGMRYKCLRCNDYDLCHMCFRDKNFGEQNATEVSAHDDTHPMQMIMTPLDFVTCYEGDPSRNYDTCKIVSFTCPYCHMNGFNQRGFGAHVTTVHHDPPSYNVICPVCISNPETEHSSTRDTENLRAHWNENHANHNDSYRNEPSRAAANRRPMLARRTVRQVGQQAQQPRPQMTPVWPMDTDMDMNEFLRTMRDSLTAGGTGTALEMQRPAFIQQHIMRSNARNIEQQAAAAAAAAASAAATMPTGPPVISHGNMIRPLRSTPVYQQTSDFGEAAHFLDDFTEDDFTSDDQAILPAIRPGESGSQEGGAQFSIGEEQGNSNQKSTCRQTHLCDSDSEYELHMASDGDISSEDEILDDRGFRQKPFGNPDKHPERDEIWKELREKLTADEIEIVLGALKAEPGFELDDRGDIEETDVNGGVMGPVMGPTGLIGPGGPGVIGPGAGATATPIEAGPRLLANGTWVLPPYPGEPNWLPLRFDGPPLATYGCGQYWRDKRFLRQRKFHRDQSMASTQKEDIDKANVALAICRATCHGINEPEGREVKIRAYDRPDRAIRRAMRHLNLGAASDENGEKLLNISQIVEVEENVRNEQATNEPVILFDESDFLDNITLSNGILEAPSSTLQDIPENPEEAENLEEEEAEESHNESSIQAPVEIIIEHSSSESGDETEVYEEEVEEAVDDIDDDEDLLSTST</sequence>
<keyword evidence="7" id="KW-0862">Zinc</keyword>
<feature type="region of interest" description="Disordered" evidence="9">
    <location>
        <begin position="318"/>
        <end position="348"/>
    </location>
</feature>
<reference evidence="11" key="1">
    <citation type="submission" date="2022-11" db="EMBL/GenBank/DDBJ databases">
        <authorList>
            <person name="Kikuchi T."/>
        </authorList>
    </citation>
    <scope>NUCLEOTIDE SEQUENCE</scope>
    <source>
        <strain evidence="11">PS1010</strain>
    </source>
</reference>
<evidence type="ECO:0000256" key="5">
    <source>
        <dbReference type="ARBA" id="ARBA00022723"/>
    </source>
</evidence>
<evidence type="ECO:0000256" key="1">
    <source>
        <dbReference type="ARBA" id="ARBA00000900"/>
    </source>
</evidence>
<evidence type="ECO:0000313" key="12">
    <source>
        <dbReference type="Proteomes" id="UP001152747"/>
    </source>
</evidence>
<feature type="compositionally biased region" description="Polar residues" evidence="9">
    <location>
        <begin position="339"/>
        <end position="348"/>
    </location>
</feature>
<evidence type="ECO:0000259" key="10">
    <source>
        <dbReference type="PROSITE" id="PS50135"/>
    </source>
</evidence>
<feature type="region of interest" description="Disordered" evidence="9">
    <location>
        <begin position="642"/>
        <end position="716"/>
    </location>
</feature>
<dbReference type="PANTHER" id="PTHR12268:SF13">
    <property type="entry name" value="E3 UBIQUITIN-PROTEIN LIGASE KCMF1"/>
    <property type="match status" value="1"/>
</dbReference>
<keyword evidence="4" id="KW-0808">Transferase</keyword>
<dbReference type="GO" id="GO:0008270">
    <property type="term" value="F:zinc ion binding"/>
    <property type="evidence" value="ECO:0007669"/>
    <property type="project" value="UniProtKB-KW"/>
</dbReference>
<dbReference type="InterPro" id="IPR050774">
    <property type="entry name" value="KCMF1/Dystrophin"/>
</dbReference>
<evidence type="ECO:0000256" key="9">
    <source>
        <dbReference type="SAM" id="MobiDB-lite"/>
    </source>
</evidence>
<dbReference type="EMBL" id="CANHGI010000003">
    <property type="protein sequence ID" value="CAI5446599.1"/>
    <property type="molecule type" value="Genomic_DNA"/>
</dbReference>
<gene>
    <name evidence="11" type="ORF">CAMP_LOCUS9236</name>
</gene>
<dbReference type="PROSITE" id="PS01357">
    <property type="entry name" value="ZF_ZZ_1"/>
    <property type="match status" value="1"/>
</dbReference>
<dbReference type="InterPro" id="IPR008598">
    <property type="entry name" value="Di19_Zn-bd"/>
</dbReference>
<keyword evidence="6 8" id="KW-0863">Zinc-finger</keyword>
<feature type="domain" description="ZZ-type" evidence="10">
    <location>
        <begin position="9"/>
        <end position="72"/>
    </location>
</feature>
<dbReference type="Pfam" id="PF05605">
    <property type="entry name" value="zf-Di19"/>
    <property type="match status" value="1"/>
</dbReference>
<dbReference type="SMART" id="SM00291">
    <property type="entry name" value="ZnF_ZZ"/>
    <property type="match status" value="1"/>
</dbReference>
<evidence type="ECO:0000313" key="11">
    <source>
        <dbReference type="EMBL" id="CAI5446599.1"/>
    </source>
</evidence>
<name>A0A9P1IJE2_9PELO</name>
<evidence type="ECO:0000256" key="4">
    <source>
        <dbReference type="ARBA" id="ARBA00022679"/>
    </source>
</evidence>
<evidence type="ECO:0000256" key="8">
    <source>
        <dbReference type="PROSITE-ProRule" id="PRU00228"/>
    </source>
</evidence>
<dbReference type="InterPro" id="IPR000433">
    <property type="entry name" value="Znf_ZZ"/>
</dbReference>
<dbReference type="PANTHER" id="PTHR12268">
    <property type="entry name" value="E3 UBIQUITIN-PROTEIN LIGASE KCMF1"/>
    <property type="match status" value="1"/>
</dbReference>
<protein>
    <recommendedName>
        <fullName evidence="3">RING-type E3 ubiquitin transferase</fullName>
        <ecNumber evidence="3">2.3.2.27</ecNumber>
    </recommendedName>
</protein>
<dbReference type="Proteomes" id="UP001152747">
    <property type="component" value="Unassembled WGS sequence"/>
</dbReference>
<comment type="caution">
    <text evidence="11">The sequence shown here is derived from an EMBL/GenBank/DDBJ whole genome shotgun (WGS) entry which is preliminary data.</text>
</comment>
<evidence type="ECO:0000256" key="3">
    <source>
        <dbReference type="ARBA" id="ARBA00012483"/>
    </source>
</evidence>
<comment type="catalytic activity">
    <reaction evidence="1">
        <text>S-ubiquitinyl-[E2 ubiquitin-conjugating enzyme]-L-cysteine + [acceptor protein]-L-lysine = [E2 ubiquitin-conjugating enzyme]-L-cysteine + N(6)-ubiquitinyl-[acceptor protein]-L-lysine.</text>
        <dbReference type="EC" id="2.3.2.27"/>
    </reaction>
</comment>
<accession>A0A9P1IJE2</accession>
<dbReference type="EC" id="2.3.2.27" evidence="3"/>
<dbReference type="InterPro" id="IPR043145">
    <property type="entry name" value="Znf_ZZ_sf"/>
</dbReference>
<dbReference type="CDD" id="cd02338">
    <property type="entry name" value="ZZ_PCMF_like"/>
    <property type="match status" value="1"/>
</dbReference>
<dbReference type="SUPFAM" id="SSF57850">
    <property type="entry name" value="RING/U-box"/>
    <property type="match status" value="1"/>
</dbReference>
<comment type="similarity">
    <text evidence="2">Belongs to the KCMF1 family.</text>
</comment>
<dbReference type="AlphaFoldDB" id="A0A9P1IJE2"/>
<keyword evidence="5" id="KW-0479">Metal-binding</keyword>